<keyword evidence="1" id="KW-1133">Transmembrane helix</keyword>
<accession>A0A6A6SNB4</accession>
<dbReference type="EMBL" id="MU004593">
    <property type="protein sequence ID" value="KAF2647674.1"/>
    <property type="molecule type" value="Genomic_DNA"/>
</dbReference>
<keyword evidence="1" id="KW-0812">Transmembrane</keyword>
<evidence type="ECO:0000313" key="3">
    <source>
        <dbReference type="Proteomes" id="UP000799324"/>
    </source>
</evidence>
<protein>
    <submittedName>
        <fullName evidence="2">Uncharacterized protein</fullName>
    </submittedName>
</protein>
<name>A0A6A6SNB4_9PLEO</name>
<gene>
    <name evidence="2" type="ORF">K491DRAFT_723238</name>
</gene>
<proteinExistence type="predicted"/>
<dbReference type="Proteomes" id="UP000799324">
    <property type="component" value="Unassembled WGS sequence"/>
</dbReference>
<evidence type="ECO:0000313" key="2">
    <source>
        <dbReference type="EMBL" id="KAF2647674.1"/>
    </source>
</evidence>
<keyword evidence="3" id="KW-1185">Reference proteome</keyword>
<organism evidence="2 3">
    <name type="scientific">Lophiostoma macrostomum CBS 122681</name>
    <dbReference type="NCBI Taxonomy" id="1314788"/>
    <lineage>
        <taxon>Eukaryota</taxon>
        <taxon>Fungi</taxon>
        <taxon>Dikarya</taxon>
        <taxon>Ascomycota</taxon>
        <taxon>Pezizomycotina</taxon>
        <taxon>Dothideomycetes</taxon>
        <taxon>Pleosporomycetidae</taxon>
        <taxon>Pleosporales</taxon>
        <taxon>Lophiostomataceae</taxon>
        <taxon>Lophiostoma</taxon>
    </lineage>
</organism>
<feature type="transmembrane region" description="Helical" evidence="1">
    <location>
        <begin position="589"/>
        <end position="611"/>
    </location>
</feature>
<keyword evidence="1" id="KW-0472">Membrane</keyword>
<sequence>MDLMKAQASSYEVPHPSPGSNGVYEIPQYSSDIPTQTDQYVPPTTVVTRTGPPRLRGYMHILDSYTVFKWGFPNFYRKPGFGYEKLGQGRHVDVFDRQWIGDVDDRYLSSWDGKISKLVVQAVDEIYDNTTNSTWRRTFVRNVAPLYIRLADWPLNHVDYARNGGPTNEDWPLLCVKWLFAALAISFVIGVPTSNEGEPGGNYPALAYRYIGYPKVARNALEMNIPGGTRLNEANPVAERILRPRTLMFLREEGSYAFRMNVDEWITQYKSEIDLEYVFVAYTAEQFETEDDLRALHQIADAAARNAGVPAYWVGCSCMEPDDLQEDVYRICDVIRGAHSLAIAVGSSMRNLGGTITTDLMLQQWGRRIWTFPEVLLAPAGKDIKVYTRNSDLMRPTLVAKNQFAAKVWKMDAHIARQLVDHYEGNLILSQLELVTLALECLHRRDTTQYLPGDHSYALMGLLRIRPRIDPSDTAFQAFARLSLANGSDQLLERLICVMPRSPDQPWHSMDDAYGAKLWDILPQDRSISGIGHDDTIILDGCHAANVRWKSFAPVAYSKLLSWKRLFAQGAVHLSGYAFWSSIPLMAVYPAVGIPLFIYSLVMIALSPWLLRLMYLGKFWGTQGWFFGFEGYMDIDTIERQIFGARLHRMKWTPYASPLSRHHMNEHGECVPDDPTTDPAVKALVENAKYARPGDQRVFTLVDTGNMTATLFLAARPPVCFILAGTEGGMQRAIGCSYDWTTATMYRETVLRMETPILDHMFRIPRVKVGFKRQQYPYRDLAQVGEAKGGLMQLTG</sequence>
<dbReference type="OrthoDB" id="2624308at2759"/>
<dbReference type="AlphaFoldDB" id="A0A6A6SNB4"/>
<evidence type="ECO:0000256" key="1">
    <source>
        <dbReference type="SAM" id="Phobius"/>
    </source>
</evidence>
<reference evidence="2" key="1">
    <citation type="journal article" date="2020" name="Stud. Mycol.">
        <title>101 Dothideomycetes genomes: a test case for predicting lifestyles and emergence of pathogens.</title>
        <authorList>
            <person name="Haridas S."/>
            <person name="Albert R."/>
            <person name="Binder M."/>
            <person name="Bloem J."/>
            <person name="Labutti K."/>
            <person name="Salamov A."/>
            <person name="Andreopoulos B."/>
            <person name="Baker S."/>
            <person name="Barry K."/>
            <person name="Bills G."/>
            <person name="Bluhm B."/>
            <person name="Cannon C."/>
            <person name="Castanera R."/>
            <person name="Culley D."/>
            <person name="Daum C."/>
            <person name="Ezra D."/>
            <person name="Gonzalez J."/>
            <person name="Henrissat B."/>
            <person name="Kuo A."/>
            <person name="Liang C."/>
            <person name="Lipzen A."/>
            <person name="Lutzoni F."/>
            <person name="Magnuson J."/>
            <person name="Mondo S."/>
            <person name="Nolan M."/>
            <person name="Ohm R."/>
            <person name="Pangilinan J."/>
            <person name="Park H.-J."/>
            <person name="Ramirez L."/>
            <person name="Alfaro M."/>
            <person name="Sun H."/>
            <person name="Tritt A."/>
            <person name="Yoshinaga Y."/>
            <person name="Zwiers L.-H."/>
            <person name="Turgeon B."/>
            <person name="Goodwin S."/>
            <person name="Spatafora J."/>
            <person name="Crous P."/>
            <person name="Grigoriev I."/>
        </authorList>
    </citation>
    <scope>NUCLEOTIDE SEQUENCE</scope>
    <source>
        <strain evidence="2">CBS 122681</strain>
    </source>
</reference>